<organism evidence="1 2">
    <name type="scientific">Paraburkholderia acidiphila</name>
    <dbReference type="NCBI Taxonomy" id="2571747"/>
    <lineage>
        <taxon>Bacteria</taxon>
        <taxon>Pseudomonadati</taxon>
        <taxon>Pseudomonadota</taxon>
        <taxon>Betaproteobacteria</taxon>
        <taxon>Burkholderiales</taxon>
        <taxon>Burkholderiaceae</taxon>
        <taxon>Paraburkholderia</taxon>
    </lineage>
</organism>
<dbReference type="Proteomes" id="UP000434209">
    <property type="component" value="Chromosome 1"/>
</dbReference>
<evidence type="ECO:0008006" key="3">
    <source>
        <dbReference type="Google" id="ProtNLM"/>
    </source>
</evidence>
<dbReference type="NCBIfam" id="NF041292">
    <property type="entry name" value="StbB"/>
    <property type="match status" value="1"/>
</dbReference>
<dbReference type="Gene3D" id="3.40.50.300">
    <property type="entry name" value="P-loop containing nucleotide triphosphate hydrolases"/>
    <property type="match status" value="1"/>
</dbReference>
<dbReference type="KEGG" id="pacp:FAZ97_09335"/>
<dbReference type="OrthoDB" id="5877230at2"/>
<dbReference type="RefSeq" id="WP_158758192.1">
    <property type="nucleotide sequence ID" value="NZ_CP046909.1"/>
</dbReference>
<dbReference type="SUPFAM" id="SSF52540">
    <property type="entry name" value="P-loop containing nucleoside triphosphate hydrolases"/>
    <property type="match status" value="1"/>
</dbReference>
<gene>
    <name evidence="1" type="ORF">FAZ97_09335</name>
</gene>
<proteinExistence type="predicted"/>
<keyword evidence="2" id="KW-1185">Reference proteome</keyword>
<evidence type="ECO:0000313" key="1">
    <source>
        <dbReference type="EMBL" id="QGZ55104.1"/>
    </source>
</evidence>
<name>A0A7Z2J948_9BURK</name>
<evidence type="ECO:0000313" key="2">
    <source>
        <dbReference type="Proteomes" id="UP000434209"/>
    </source>
</evidence>
<dbReference type="AlphaFoldDB" id="A0A7Z2J948"/>
<dbReference type="InterPro" id="IPR047985">
    <property type="entry name" value="StbB-like"/>
</dbReference>
<dbReference type="InterPro" id="IPR027417">
    <property type="entry name" value="P-loop_NTPase"/>
</dbReference>
<accession>A0A7Z2J948</accession>
<sequence>MRVAVVNFSGNVGKSTLARHLLAPRFNTELIAVETINADEGGENIRASQFDELQGHLLTNDVAVIDVGASNIEAFIHAMNQYRKSHEDFDYFVIPVVSEVKQQKDTIATIEALMTLGIPPKKIRVVFNKVEATADVLEEFGPIFGYAEAEKKCVVRPDATVYVNDVFEKSKGLGKTVSEILIDPTDYRAKLKESKDEDERESCVQMILAKRLAESAGENLDAVFKVLFK</sequence>
<reference evidence="1 2" key="1">
    <citation type="submission" date="2019-12" db="EMBL/GenBank/DDBJ databases">
        <title>Paraburkholderia acidiphila 7Q-K02 sp. nov and Paraburkholderia acidisoli DHF22 sp. nov., two strains isolated from forest soil.</title>
        <authorList>
            <person name="Gao Z."/>
            <person name="Qiu L."/>
        </authorList>
    </citation>
    <scope>NUCLEOTIDE SEQUENCE [LARGE SCALE GENOMIC DNA]</scope>
    <source>
        <strain evidence="1 2">7Q-K02</strain>
    </source>
</reference>
<dbReference type="EMBL" id="CP046909">
    <property type="protein sequence ID" value="QGZ55104.1"/>
    <property type="molecule type" value="Genomic_DNA"/>
</dbReference>
<protein>
    <recommendedName>
        <fullName evidence="3">StbB</fullName>
    </recommendedName>
</protein>